<dbReference type="Proteomes" id="UP001558481">
    <property type="component" value="Unassembled WGS sequence"/>
</dbReference>
<dbReference type="Gene3D" id="3.50.50.60">
    <property type="entry name" value="FAD/NAD(P)-binding domain"/>
    <property type="match status" value="1"/>
</dbReference>
<evidence type="ECO:0000256" key="1">
    <source>
        <dbReference type="ARBA" id="ARBA00001974"/>
    </source>
</evidence>
<dbReference type="Pfam" id="PF01593">
    <property type="entry name" value="Amino_oxidase"/>
    <property type="match status" value="1"/>
</dbReference>
<dbReference type="Gene3D" id="3.90.660.10">
    <property type="match status" value="1"/>
</dbReference>
<keyword evidence="3 5" id="KW-0560">Oxidoreductase</keyword>
<comment type="caution">
    <text evidence="5">The sequence shown here is derived from an EMBL/GenBank/DDBJ whole genome shotgun (WGS) entry which is preliminary data.</text>
</comment>
<dbReference type="PANTHER" id="PTHR43563">
    <property type="entry name" value="AMINE OXIDASE"/>
    <property type="match status" value="1"/>
</dbReference>
<evidence type="ECO:0000256" key="2">
    <source>
        <dbReference type="ARBA" id="ARBA00005995"/>
    </source>
</evidence>
<evidence type="ECO:0000256" key="3">
    <source>
        <dbReference type="ARBA" id="ARBA00023002"/>
    </source>
</evidence>
<feature type="domain" description="Amine oxidase" evidence="4">
    <location>
        <begin position="15"/>
        <end position="426"/>
    </location>
</feature>
<comment type="similarity">
    <text evidence="2">Belongs to the flavin monoamine oxidase family.</text>
</comment>
<dbReference type="InterPro" id="IPR036188">
    <property type="entry name" value="FAD/NAD-bd_sf"/>
</dbReference>
<dbReference type="SUPFAM" id="SSF51905">
    <property type="entry name" value="FAD/NAD(P)-binding domain"/>
    <property type="match status" value="1"/>
</dbReference>
<dbReference type="GO" id="GO:0016491">
    <property type="term" value="F:oxidoreductase activity"/>
    <property type="evidence" value="ECO:0007669"/>
    <property type="project" value="UniProtKB-KW"/>
</dbReference>
<dbReference type="EC" id="1.-.-.-" evidence="5"/>
<dbReference type="EMBL" id="JAYWLU010000025">
    <property type="protein sequence ID" value="MEX3596103.1"/>
    <property type="molecule type" value="Genomic_DNA"/>
</dbReference>
<dbReference type="InterPro" id="IPR001613">
    <property type="entry name" value="Flavin_amine_oxidase"/>
</dbReference>
<dbReference type="Gene3D" id="1.10.405.10">
    <property type="entry name" value="Guanine Nucleotide Dissociation Inhibitor, domain 1"/>
    <property type="match status" value="1"/>
</dbReference>
<dbReference type="InterPro" id="IPR002937">
    <property type="entry name" value="Amino_oxidase"/>
</dbReference>
<organism evidence="5 6">
    <name type="scientific">Kocuria carniphila</name>
    <dbReference type="NCBI Taxonomy" id="262208"/>
    <lineage>
        <taxon>Bacteria</taxon>
        <taxon>Bacillati</taxon>
        <taxon>Actinomycetota</taxon>
        <taxon>Actinomycetes</taxon>
        <taxon>Micrococcales</taxon>
        <taxon>Micrococcaceae</taxon>
        <taxon>Kocuria</taxon>
    </lineage>
</organism>
<evidence type="ECO:0000313" key="5">
    <source>
        <dbReference type="EMBL" id="MEX3596103.1"/>
    </source>
</evidence>
<evidence type="ECO:0000259" key="4">
    <source>
        <dbReference type="Pfam" id="PF01593"/>
    </source>
</evidence>
<proteinExistence type="inferred from homology"/>
<evidence type="ECO:0000313" key="6">
    <source>
        <dbReference type="Proteomes" id="UP001558481"/>
    </source>
</evidence>
<keyword evidence="6" id="KW-1185">Reference proteome</keyword>
<gene>
    <name evidence="5" type="ORF">VVR66_15420</name>
</gene>
<dbReference type="PANTHER" id="PTHR43563:SF1">
    <property type="entry name" value="AMINE OXIDASE [FLAVIN-CONTAINING] B"/>
    <property type="match status" value="1"/>
</dbReference>
<reference evidence="5 6" key="1">
    <citation type="journal article" date="2024" name="Fungal Genet. Biol.">
        <title>The porcine skin microbiome exhibits broad fungal antagonism.</title>
        <authorList>
            <person name="De La Cruz K.F."/>
            <person name="Townsend E.C."/>
            <person name="Alex Cheong J.Z."/>
            <person name="Salamzade R."/>
            <person name="Liu A."/>
            <person name="Sandstrom S."/>
            <person name="Davila E."/>
            <person name="Huang L."/>
            <person name="Xu K.H."/>
            <person name="Wu S.Y."/>
            <person name="Meudt J.J."/>
            <person name="Shanmuganayagam D."/>
            <person name="Gibson A.L.F."/>
            <person name="Kalan L.R."/>
        </authorList>
    </citation>
    <scope>NUCLEOTIDE SEQUENCE [LARGE SCALE GENOMIC DNA]</scope>
    <source>
        <strain evidence="5 6">LK2625</strain>
    </source>
</reference>
<comment type="cofactor">
    <cofactor evidence="1">
        <name>FAD</name>
        <dbReference type="ChEBI" id="CHEBI:57692"/>
    </cofactor>
</comment>
<sequence length="447" mass="49000">MNEITNHVIVVGAGFAGLTAARELSQRGHTVTVLEAKDRIGGRTWLEERMGRPLELGGTWVHWIQPFVWAEMGRYGITPVTGPEFTTGYRRANGQISKGSAEEILDLIDEPNTRLLSRSREIFPLPWQPMHHRAVAEIDHITLADAIEDLQLDPPVKELLRSFWSLNFNGRLDEAAYTQALRWAAISNGDWKLMFEACATYKLEGGTKRLIEAIRADADVDLRLNCPVTGIEQAGDTVTVTLADGHELTGSAVVVTLPLGALHTIDFQPTLSAPKLKASQRGQAGRGAKLWVKVKGRQERFVAFASDDAPLNFVQAEYFDDDATILVCFGPDASKVPTDDVAAAQAMLDNLVPGLEVLDATGHNWVEDQYAGETWPMHYAGHLTECFEGLQQPDGRVYLAGADYATGWGGFIDGAIESGLTAARHVHDLLSHEQEAPRPPTVLPQNP</sequence>
<protein>
    <submittedName>
        <fullName evidence="5">NAD(P)/FAD-dependent oxidoreductase</fullName>
        <ecNumber evidence="5">1.-.-.-</ecNumber>
    </submittedName>
</protein>
<dbReference type="RefSeq" id="WP_368630142.1">
    <property type="nucleotide sequence ID" value="NZ_JAYWLU010000025.1"/>
</dbReference>
<dbReference type="InterPro" id="IPR050703">
    <property type="entry name" value="Flavin_MAO"/>
</dbReference>
<dbReference type="PRINTS" id="PR00757">
    <property type="entry name" value="AMINEOXDASEF"/>
</dbReference>
<name>A0ABV3V5T8_9MICC</name>
<accession>A0ABV3V5T8</accession>